<evidence type="ECO:0000313" key="3">
    <source>
        <dbReference type="Proteomes" id="UP000294498"/>
    </source>
</evidence>
<evidence type="ECO:0000313" key="2">
    <source>
        <dbReference type="EMBL" id="TDW99928.1"/>
    </source>
</evidence>
<feature type="transmembrane region" description="Helical" evidence="1">
    <location>
        <begin position="53"/>
        <end position="77"/>
    </location>
</feature>
<keyword evidence="1" id="KW-1133">Transmembrane helix</keyword>
<dbReference type="OrthoDB" id="9789516at2"/>
<dbReference type="Pfam" id="PF04367">
    <property type="entry name" value="DUF502"/>
    <property type="match status" value="1"/>
</dbReference>
<keyword evidence="1" id="KW-0812">Transmembrane</keyword>
<dbReference type="EMBL" id="SODV01000001">
    <property type="protein sequence ID" value="TDW99928.1"/>
    <property type="molecule type" value="Genomic_DNA"/>
</dbReference>
<keyword evidence="1" id="KW-0472">Membrane</keyword>
<name>A0A4R8DPW7_9BACT</name>
<feature type="transmembrane region" description="Helical" evidence="1">
    <location>
        <begin position="20"/>
        <end position="41"/>
    </location>
</feature>
<gene>
    <name evidence="2" type="ORF">EDB95_0945</name>
</gene>
<dbReference type="RefSeq" id="WP_133991051.1">
    <property type="nucleotide sequence ID" value="NZ_SODV01000001.1"/>
</dbReference>
<comment type="caution">
    <text evidence="2">The sequence shown here is derived from an EMBL/GenBank/DDBJ whole genome shotgun (WGS) entry which is preliminary data.</text>
</comment>
<proteinExistence type="predicted"/>
<dbReference type="PANTHER" id="PTHR31876:SF26">
    <property type="entry name" value="PROTEIN LIKE COV 2"/>
    <property type="match status" value="1"/>
</dbReference>
<sequence>MSLKIRSFGRFIYKVILNYFLQGLIILAPIAVTAVAIYTIFDKVDSILRPSINIPGLGFLIIIGGVILVGWISSFFVMSRVLSIFDHWLERTPVIKFIYSSLRDFFEAFAGNKRKFDKAVLVNVKGEDVWQVGFITQEDTAEFDLPGYVAVYVPQSYALAGQLYIVPRSKVRLLPKVSAAEAMRFAISGGVTEVEVEEEKIPSA</sequence>
<dbReference type="PANTHER" id="PTHR31876">
    <property type="entry name" value="COV-LIKE PROTEIN 1"/>
    <property type="match status" value="1"/>
</dbReference>
<dbReference type="Proteomes" id="UP000294498">
    <property type="component" value="Unassembled WGS sequence"/>
</dbReference>
<organism evidence="2 3">
    <name type="scientific">Dinghuibacter silviterrae</name>
    <dbReference type="NCBI Taxonomy" id="1539049"/>
    <lineage>
        <taxon>Bacteria</taxon>
        <taxon>Pseudomonadati</taxon>
        <taxon>Bacteroidota</taxon>
        <taxon>Chitinophagia</taxon>
        <taxon>Chitinophagales</taxon>
        <taxon>Chitinophagaceae</taxon>
        <taxon>Dinghuibacter</taxon>
    </lineage>
</organism>
<protein>
    <submittedName>
        <fullName evidence="2">Putative membrane protein</fullName>
    </submittedName>
</protein>
<accession>A0A4R8DPW7</accession>
<reference evidence="2 3" key="1">
    <citation type="submission" date="2019-03" db="EMBL/GenBank/DDBJ databases">
        <title>Genomic Encyclopedia of Type Strains, Phase IV (KMG-IV): sequencing the most valuable type-strain genomes for metagenomic binning, comparative biology and taxonomic classification.</title>
        <authorList>
            <person name="Goeker M."/>
        </authorList>
    </citation>
    <scope>NUCLEOTIDE SEQUENCE [LARGE SCALE GENOMIC DNA]</scope>
    <source>
        <strain evidence="2 3">DSM 100059</strain>
    </source>
</reference>
<dbReference type="InterPro" id="IPR007462">
    <property type="entry name" value="COV1-like"/>
</dbReference>
<keyword evidence="3" id="KW-1185">Reference proteome</keyword>
<evidence type="ECO:0000256" key="1">
    <source>
        <dbReference type="SAM" id="Phobius"/>
    </source>
</evidence>
<dbReference type="AlphaFoldDB" id="A0A4R8DPW7"/>